<dbReference type="RefSeq" id="NP_818621.1">
    <property type="nucleotide sequence ID" value="NC_004689.1"/>
</dbReference>
<protein>
    <submittedName>
        <fullName evidence="1">Uncharacterized protein</fullName>
    </submittedName>
</protein>
<sequence>MGQYIKPYAEGETPKGECLPGPHVHCEFCTEHVISTVPSEIDALRDMLIHIRDDHKEAWLSEECREYRENAWKFGVESL</sequence>
<gene>
    <name evidence="1" type="primary">83</name>
    <name evidence="1" type="ORF">PBI_BARNYARD_83</name>
</gene>
<name>Q855Y9_9CAUD</name>
<reference evidence="1 2" key="1">
    <citation type="journal article" date="2003" name="Cell">
        <title>Origins of highly mosaic mycobacteriophage genomes.</title>
        <authorList>
            <person name="Pedulla M.L."/>
            <person name="Ford M.E."/>
            <person name="Houtz J.M."/>
            <person name="Karthikeyan T."/>
            <person name="Wadsworth C."/>
            <person name="Lewis J.A."/>
            <person name="Jacobs-Sera D."/>
            <person name="Falbo J."/>
            <person name="Gross J."/>
            <person name="Pannunzio N.R."/>
            <person name="Brucker W."/>
            <person name="Kumar V."/>
            <person name="Kandasamy J."/>
            <person name="Keenan L."/>
            <person name="Bardarov S."/>
            <person name="Kriakov J."/>
            <person name="Lawrence J.G."/>
            <person name="Jacobs W.R. Jr."/>
            <person name="Hendrix R.W."/>
            <person name="Hatfull G.F."/>
        </authorList>
    </citation>
    <scope>NUCLEOTIDE SEQUENCE</scope>
</reference>
<dbReference type="EMBL" id="AY129339">
    <property type="protein sequence ID" value="AAN02137.1"/>
    <property type="molecule type" value="Genomic_DNA"/>
</dbReference>
<dbReference type="Proteomes" id="UP000000731">
    <property type="component" value="Segment"/>
</dbReference>
<evidence type="ECO:0000313" key="1">
    <source>
        <dbReference type="EMBL" id="AAN02137.1"/>
    </source>
</evidence>
<accession>Q855Y9</accession>
<keyword evidence="2" id="KW-1185">Reference proteome</keyword>
<dbReference type="KEGG" id="vg:1260212"/>
<evidence type="ECO:0000313" key="2">
    <source>
        <dbReference type="Proteomes" id="UP000000731"/>
    </source>
</evidence>
<organism evidence="1 2">
    <name type="scientific">Mycobacterium phage Barnyard</name>
    <dbReference type="NCBI Taxonomy" id="205880"/>
    <lineage>
        <taxon>Viruses</taxon>
        <taxon>Duplodnaviria</taxon>
        <taxon>Heunggongvirae</taxon>
        <taxon>Uroviricota</taxon>
        <taxon>Caudoviricetes</taxon>
        <taxon>Barnyardvirus</taxon>
        <taxon>Barnyardvirus barnyard</taxon>
    </lineage>
</organism>
<proteinExistence type="predicted"/>